<dbReference type="OrthoDB" id="2195113at2759"/>
<gene>
    <name evidence="12" type="ORF">M569_03909</name>
</gene>
<keyword evidence="8" id="KW-0472">Membrane</keyword>
<feature type="compositionally biased region" description="Acidic residues" evidence="11">
    <location>
        <begin position="545"/>
        <end position="554"/>
    </location>
</feature>
<feature type="compositionally biased region" description="Basic residues" evidence="11">
    <location>
        <begin position="415"/>
        <end position="426"/>
    </location>
</feature>
<accession>S8CVM4</accession>
<comment type="similarity">
    <text evidence="9">Belongs to the plant Proton pump-interactor protein family.</text>
</comment>
<evidence type="ECO:0000256" key="6">
    <source>
        <dbReference type="ARBA" id="ARBA00022989"/>
    </source>
</evidence>
<dbReference type="InterPro" id="IPR055282">
    <property type="entry name" value="PPI1-4"/>
</dbReference>
<comment type="caution">
    <text evidence="12">The sequence shown here is derived from an EMBL/GenBank/DDBJ whole genome shotgun (WGS) entry which is preliminary data.</text>
</comment>
<organism evidence="12 13">
    <name type="scientific">Genlisea aurea</name>
    <dbReference type="NCBI Taxonomy" id="192259"/>
    <lineage>
        <taxon>Eukaryota</taxon>
        <taxon>Viridiplantae</taxon>
        <taxon>Streptophyta</taxon>
        <taxon>Embryophyta</taxon>
        <taxon>Tracheophyta</taxon>
        <taxon>Spermatophyta</taxon>
        <taxon>Magnoliopsida</taxon>
        <taxon>eudicotyledons</taxon>
        <taxon>Gunneridae</taxon>
        <taxon>Pentapetalae</taxon>
        <taxon>asterids</taxon>
        <taxon>lamiids</taxon>
        <taxon>Lamiales</taxon>
        <taxon>Lentibulariaceae</taxon>
        <taxon>Genlisea</taxon>
    </lineage>
</organism>
<evidence type="ECO:0000313" key="12">
    <source>
        <dbReference type="EMBL" id="EPS70850.1"/>
    </source>
</evidence>
<keyword evidence="6" id="KW-1133">Transmembrane helix</keyword>
<dbReference type="EMBL" id="AUSU01001507">
    <property type="protein sequence ID" value="EPS70850.1"/>
    <property type="molecule type" value="Genomic_DNA"/>
</dbReference>
<feature type="coiled-coil region" evidence="10">
    <location>
        <begin position="247"/>
        <end position="288"/>
    </location>
</feature>
<feature type="non-terminal residue" evidence="12">
    <location>
        <position position="1"/>
    </location>
</feature>
<evidence type="ECO:0000256" key="5">
    <source>
        <dbReference type="ARBA" id="ARBA00022824"/>
    </source>
</evidence>
<feature type="non-terminal residue" evidence="12">
    <location>
        <position position="598"/>
    </location>
</feature>
<dbReference type="PANTHER" id="PTHR32219">
    <property type="entry name" value="RNA-BINDING PROTEIN YLMH-RELATED"/>
    <property type="match status" value="1"/>
</dbReference>
<keyword evidence="3" id="KW-1003">Cell membrane</keyword>
<feature type="compositionally biased region" description="Low complexity" evidence="11">
    <location>
        <begin position="555"/>
        <end position="564"/>
    </location>
</feature>
<sequence length="598" mass="67855">SFFMGMDVAESNVAAVLEPGSEAGLSLDNEHVKIKFGSHGTDQLLKGEVNEVPESNLPTNATDEWPQPKQIHSFYIVRYRTFEDQNLKVKMESAEKELQKKNQARLEIVEKIKAKRADRAQVIAQIRNLSVENKQFRTVMDEKRKEMEPLQQALGKLRGSSGGRDNRGSNLCSTEEELNDLIKGLQYRIQHESNTLNEEKQILKEIKRLEGTREKVIANATERAMIEVSLGEKDAIQDQVKLIGVDLDGVRKEKQLISSKLKQLDEEKIAIEKQISALEDELAGITEKRDKTFETVKELRKQREDGNTPFYQNRVLLTKAKSVAASKDVDALMELSNTEVENFMSLWNSNKSFRDDYMRRILPSFDARQLSRDARLKNPDEKPQVQAGASTPEAAEFIQKEDVVPEEVPVGSPTKKPKVQKPKNSKNQKEEGNSKLVSSAKGNVVDAIEEEEVFSLDKLPKDSLPMEEIDEEKLKELKREEEIAKRIQAEERKKKLAEKAASKAALKALKEAEKKLKEREKRERKKAGGAPVAPDESTEQQQEPSVDDADEPNETVETTETPTVPKKKYKEPKEKPTRRGPRRKGMDSVPKAVLKRKK</sequence>
<name>S8CVM4_9LAMI</name>
<evidence type="ECO:0000256" key="11">
    <source>
        <dbReference type="SAM" id="MobiDB-lite"/>
    </source>
</evidence>
<dbReference type="PANTHER" id="PTHR32219:SF2">
    <property type="entry name" value="PROTON PUMP-INTERACTOR 1"/>
    <property type="match status" value="1"/>
</dbReference>
<dbReference type="AlphaFoldDB" id="S8CVM4"/>
<evidence type="ECO:0000256" key="8">
    <source>
        <dbReference type="ARBA" id="ARBA00023136"/>
    </source>
</evidence>
<evidence type="ECO:0000313" key="13">
    <source>
        <dbReference type="Proteomes" id="UP000015453"/>
    </source>
</evidence>
<feature type="region of interest" description="Disordered" evidence="11">
    <location>
        <begin position="510"/>
        <end position="598"/>
    </location>
</feature>
<proteinExistence type="inferred from homology"/>
<dbReference type="Proteomes" id="UP000015453">
    <property type="component" value="Unassembled WGS sequence"/>
</dbReference>
<feature type="region of interest" description="Disordered" evidence="11">
    <location>
        <begin position="372"/>
        <end position="443"/>
    </location>
</feature>
<keyword evidence="5" id="KW-0256">Endoplasmic reticulum</keyword>
<reference evidence="12 13" key="1">
    <citation type="journal article" date="2013" name="BMC Genomics">
        <title>The miniature genome of a carnivorous plant Genlisea aurea contains a low number of genes and short non-coding sequences.</title>
        <authorList>
            <person name="Leushkin E.V."/>
            <person name="Sutormin R.A."/>
            <person name="Nabieva E.R."/>
            <person name="Penin A.A."/>
            <person name="Kondrashov A.S."/>
            <person name="Logacheva M.D."/>
        </authorList>
    </citation>
    <scope>NUCLEOTIDE SEQUENCE [LARGE SCALE GENOMIC DNA]</scope>
</reference>
<evidence type="ECO:0000256" key="1">
    <source>
        <dbReference type="ARBA" id="ARBA00004162"/>
    </source>
</evidence>
<protein>
    <recommendedName>
        <fullName evidence="14">Proton pump-interactor 1</fullName>
    </recommendedName>
</protein>
<evidence type="ECO:0000256" key="3">
    <source>
        <dbReference type="ARBA" id="ARBA00022475"/>
    </source>
</evidence>
<evidence type="ECO:0000256" key="9">
    <source>
        <dbReference type="ARBA" id="ARBA00038080"/>
    </source>
</evidence>
<feature type="compositionally biased region" description="Basic and acidic residues" evidence="11">
    <location>
        <begin position="510"/>
        <end position="521"/>
    </location>
</feature>
<keyword evidence="7 10" id="KW-0175">Coiled coil</keyword>
<evidence type="ECO:0000256" key="10">
    <source>
        <dbReference type="SAM" id="Coils"/>
    </source>
</evidence>
<comment type="subcellular location">
    <subcellularLocation>
        <location evidence="1">Cell membrane</location>
        <topology evidence="1">Single-pass membrane protein</topology>
    </subcellularLocation>
    <subcellularLocation>
        <location evidence="2">Endoplasmic reticulum membrane</location>
        <topology evidence="2">Single-pass membrane protein</topology>
    </subcellularLocation>
</comment>
<evidence type="ECO:0000256" key="2">
    <source>
        <dbReference type="ARBA" id="ARBA00004389"/>
    </source>
</evidence>
<evidence type="ECO:0008006" key="14">
    <source>
        <dbReference type="Google" id="ProtNLM"/>
    </source>
</evidence>
<dbReference type="GO" id="GO:0005886">
    <property type="term" value="C:plasma membrane"/>
    <property type="evidence" value="ECO:0007669"/>
    <property type="project" value="UniProtKB-SubCell"/>
</dbReference>
<keyword evidence="13" id="KW-1185">Reference proteome</keyword>
<keyword evidence="4" id="KW-0812">Transmembrane</keyword>
<dbReference type="GO" id="GO:0005789">
    <property type="term" value="C:endoplasmic reticulum membrane"/>
    <property type="evidence" value="ECO:0007669"/>
    <property type="project" value="UniProtKB-SubCell"/>
</dbReference>
<evidence type="ECO:0000256" key="4">
    <source>
        <dbReference type="ARBA" id="ARBA00022692"/>
    </source>
</evidence>
<evidence type="ECO:0000256" key="7">
    <source>
        <dbReference type="ARBA" id="ARBA00023054"/>
    </source>
</evidence>
<feature type="compositionally biased region" description="Basic and acidic residues" evidence="11">
    <location>
        <begin position="372"/>
        <end position="383"/>
    </location>
</feature>
<feature type="coiled-coil region" evidence="10">
    <location>
        <begin position="84"/>
        <end position="146"/>
    </location>
</feature>